<dbReference type="Gene3D" id="3.40.50.11260">
    <property type="match status" value="1"/>
</dbReference>
<dbReference type="CDD" id="cd16927">
    <property type="entry name" value="HATPase_Hsp90-like"/>
    <property type="match status" value="1"/>
</dbReference>
<dbReference type="InterPro" id="IPR020568">
    <property type="entry name" value="Ribosomal_Su5_D2-typ_SF"/>
</dbReference>
<evidence type="ECO:0000256" key="5">
    <source>
        <dbReference type="ARBA" id="ARBA00022840"/>
    </source>
</evidence>
<dbReference type="PRINTS" id="PR00775">
    <property type="entry name" value="HEATSHOCK90"/>
</dbReference>
<keyword evidence="4" id="KW-0547">Nucleotide-binding</keyword>
<feature type="region of interest" description="Disordered" evidence="8">
    <location>
        <begin position="1584"/>
        <end position="1612"/>
    </location>
</feature>
<dbReference type="Gene3D" id="3.30.230.80">
    <property type="match status" value="1"/>
</dbReference>
<dbReference type="GeneID" id="59370575"/>
<dbReference type="SUPFAM" id="SSF55874">
    <property type="entry name" value="ATPase domain of HSP90 chaperone/DNA topoisomerase II/histidine kinase"/>
    <property type="match status" value="1"/>
</dbReference>
<dbReference type="EMBL" id="JACETU010000001">
    <property type="protein sequence ID" value="KAF7440390.1"/>
    <property type="molecule type" value="Genomic_DNA"/>
</dbReference>
<dbReference type="OrthoDB" id="28737at2759"/>
<dbReference type="VEuPathDB" id="FungiDB:PC9H_000734"/>
<dbReference type="GO" id="GO:0005524">
    <property type="term" value="F:ATP binding"/>
    <property type="evidence" value="ECO:0007669"/>
    <property type="project" value="UniProtKB-KW"/>
</dbReference>
<feature type="compositionally biased region" description="Low complexity" evidence="8">
    <location>
        <begin position="1590"/>
        <end position="1612"/>
    </location>
</feature>
<evidence type="ECO:0000256" key="3">
    <source>
        <dbReference type="ARBA" id="ARBA00022490"/>
    </source>
</evidence>
<dbReference type="GO" id="GO:0016887">
    <property type="term" value="F:ATP hydrolysis activity"/>
    <property type="evidence" value="ECO:0007669"/>
    <property type="project" value="InterPro"/>
</dbReference>
<evidence type="ECO:0000256" key="1">
    <source>
        <dbReference type="ARBA" id="ARBA00004496"/>
    </source>
</evidence>
<keyword evidence="3" id="KW-0963">Cytoplasm</keyword>
<dbReference type="InterPro" id="IPR019805">
    <property type="entry name" value="Heat_shock_protein_90_CS"/>
</dbReference>
<dbReference type="FunFam" id="1.20.120.790:FF:000001">
    <property type="entry name" value="Heat shock protein 90 alpha"/>
    <property type="match status" value="1"/>
</dbReference>
<dbReference type="FunFam" id="3.40.50.11260:FF:000001">
    <property type="entry name" value="Heat shock protein 90 alpha"/>
    <property type="match status" value="1"/>
</dbReference>
<feature type="compositionally biased region" description="Polar residues" evidence="8">
    <location>
        <begin position="556"/>
        <end position="569"/>
    </location>
</feature>
<feature type="region of interest" description="Disordered" evidence="8">
    <location>
        <begin position="548"/>
        <end position="569"/>
    </location>
</feature>
<protein>
    <submittedName>
        <fullName evidence="10">Heat shock protein 90</fullName>
    </submittedName>
</protein>
<dbReference type="GO" id="GO:0005737">
    <property type="term" value="C:cytoplasm"/>
    <property type="evidence" value="ECO:0007669"/>
    <property type="project" value="UniProtKB-SubCell"/>
</dbReference>
<evidence type="ECO:0000256" key="2">
    <source>
        <dbReference type="ARBA" id="ARBA00008239"/>
    </source>
</evidence>
<dbReference type="Gene3D" id="3.30.565.10">
    <property type="entry name" value="Histidine kinase-like ATPase, C-terminal domain"/>
    <property type="match status" value="1"/>
</dbReference>
<evidence type="ECO:0000256" key="4">
    <source>
        <dbReference type="ARBA" id="ARBA00022741"/>
    </source>
</evidence>
<evidence type="ECO:0000313" key="10">
    <source>
        <dbReference type="EMBL" id="KAF7440390.1"/>
    </source>
</evidence>
<evidence type="ECO:0000256" key="8">
    <source>
        <dbReference type="SAM" id="MobiDB-lite"/>
    </source>
</evidence>
<keyword evidence="5" id="KW-0067">ATP-binding</keyword>
<dbReference type="SUPFAM" id="SSF110942">
    <property type="entry name" value="HSP90 C-terminal domain"/>
    <property type="match status" value="1"/>
</dbReference>
<keyword evidence="6" id="KW-0143">Chaperone</keyword>
<comment type="subcellular location">
    <subcellularLocation>
        <location evidence="1">Cytoplasm</location>
    </subcellularLocation>
</comment>
<sequence length="1612" mass="184243">MPQSLLLRQLRAVLDKNESVSLTQLLTTVDDLVLATSADSENTNDSDLDDELQTIHDECADHSPYHLEVFLAVLFHLCPITPPISIISSWFDLVLRPALREPKLPKVAVKHAKELIIHALQQPDPDTSSDDGSRAGKKAMPSELRRRLMDLYLLDAFNEGSGGDILEWAELDQEQKESRACWKANLEDILLKYGAEHPQASDFLLSTNFRQDLMTEVYMHFSAPSARLQLLMFLNLYTSEPPFQQSASILAPHPLMTSLLSCLLLDKSSTVCNIALTLIVKILPIFAVHANDELENMLPSLFAILARMMCWKERPPSTHLDDPDDDYSADAEVLEPSMEDSLQLRADHAWQRLELSFESTSSSPPSPRQFFTMLYYLFPCNVLLFLRKPVGHLTANNLVCPYTANWEDVLDENKIRSKSESLLRSHACHPSIVWQDAAAEMAEPNFWSQHDVAGIVSEASLLDLRNATVSLRARVDATASETVSTTHGSEASEEGISDDFHITRESERQTVISLEDMISTSVALRYDANVEILAPTSAWTRRLFHRTDTPRDVRSSPPQQSLPEDQSSHVPEAISALQREVLLLRNELNLEQWLSRENAKHIGRLYHDRVLSKNAEAERQGLFNKLRKYRAQVVRLEAELKEHKAQASSAKNKYADWNTELQSKLRELREEKKSWITEAAALRTAENQAKTLFQAQESLLSDAKDQVFKLKTQITENQHKIDRLRDYEKQIEQHIRMQRLWEEDFQKFNDRGEQIELMRNGWKQMELRLESYQQAAIQSEGTIRIQQAEIDELRAQLDQPQPPTSRFNLGEEQLKQFTEEKQRLISTNTRLRDDNSEMREEIEELRAMVELLKGQVSGSRDITYFKLDDHRNFQNDTARIYKGAQGRWYLHRFFHLCYFHYLHLLPIANPTNNMSTESFGFQAEISQLLDLIINTFYSNKEIFLRELISNCSDALDKIRYASLTDPSVLETGRDLYIRIVPDKENKVLSIRDTGIGMTKADLVNNLGTIAKSGTKGFMEALNSGADISMIGQFGVGFYSAYLVAERVQVITKHNDDEQYIWESAAGGTFTITLDTVNPPLGRGTEMRLFLKEDQVEYLEEKKIKDIVKKHSEFISYPIQLAVTKEVEKEVEDDEEVAEEEDAEKPKIEEVEDDDDKPKEKKTKKIKQQETTNEELNKTKPIWTRNPQDITNEEYAAFYKSLTNDWEDHLGVKHFSVEGQLEFKAILFIPKRAPFDLFESKKKRNNIKLYVRRVFIMDDCEELIPEYLNFVKGIVDSEDLPLNISRETLQQNKILKVIRKNIVKKCLDLISEIAEDKDNFKKFYESFGKNLKLGIHEDAQNRSKLAEFLRFYSTKSSDEQISLKDYITRMPEVQKTIYYLTGESLAAVRDSPFLEVLKQKGFEVLLLVDPIDEYAITQLKEFEGKKLVCVSKEGLELEETDEEKAARDAETAAFSDLCAAVKEALGDKVEKVVVSNRITDSPCVLVTGQFGWSSNMERIMKAQALRDSSMSSYMASKKTLELNPKNPIIKELKRKVAEDKADKSVRDLTYLLFETSLLTSGFSLEDPTSFAKRINRMISLGLDVDEEESEPAPAAEAPAASEAAATSAMEEID</sequence>
<evidence type="ECO:0000256" key="7">
    <source>
        <dbReference type="SAM" id="Coils"/>
    </source>
</evidence>
<dbReference type="InterPro" id="IPR020575">
    <property type="entry name" value="Hsp90_N"/>
</dbReference>
<dbReference type="NCBIfam" id="NF003555">
    <property type="entry name" value="PRK05218.1"/>
    <property type="match status" value="1"/>
</dbReference>
<dbReference type="GO" id="GO:0140662">
    <property type="term" value="F:ATP-dependent protein folding chaperone"/>
    <property type="evidence" value="ECO:0007669"/>
    <property type="project" value="InterPro"/>
</dbReference>
<keyword evidence="7" id="KW-0175">Coiled coil</keyword>
<dbReference type="SMART" id="SM00387">
    <property type="entry name" value="HATPase_c"/>
    <property type="match status" value="1"/>
</dbReference>
<feature type="region of interest" description="Disordered" evidence="8">
    <location>
        <begin position="120"/>
        <end position="140"/>
    </location>
</feature>
<feature type="compositionally biased region" description="Acidic residues" evidence="8">
    <location>
        <begin position="1129"/>
        <end position="1142"/>
    </location>
</feature>
<organism evidence="10 11">
    <name type="scientific">Pleurotus ostreatus</name>
    <name type="common">Oyster mushroom</name>
    <name type="synonym">White-rot fungus</name>
    <dbReference type="NCBI Taxonomy" id="5322"/>
    <lineage>
        <taxon>Eukaryota</taxon>
        <taxon>Fungi</taxon>
        <taxon>Dikarya</taxon>
        <taxon>Basidiomycota</taxon>
        <taxon>Agaricomycotina</taxon>
        <taxon>Agaricomycetes</taxon>
        <taxon>Agaricomycetidae</taxon>
        <taxon>Agaricales</taxon>
        <taxon>Pleurotineae</taxon>
        <taxon>Pleurotaceae</taxon>
        <taxon>Pleurotus</taxon>
    </lineage>
</organism>
<keyword evidence="10" id="KW-0346">Stress response</keyword>
<dbReference type="Gene3D" id="1.20.120.790">
    <property type="entry name" value="Heat shock protein 90, C-terminal domain"/>
    <property type="match status" value="1"/>
</dbReference>
<name>A0A8H7DX38_PLEOS</name>
<dbReference type="SUPFAM" id="SSF54211">
    <property type="entry name" value="Ribosomal protein S5 domain 2-like"/>
    <property type="match status" value="1"/>
</dbReference>
<dbReference type="RefSeq" id="XP_036636234.1">
    <property type="nucleotide sequence ID" value="XM_036770389.1"/>
</dbReference>
<dbReference type="Proteomes" id="UP000623687">
    <property type="component" value="Unassembled WGS sequence"/>
</dbReference>
<dbReference type="Pfam" id="PF00183">
    <property type="entry name" value="HSP90"/>
    <property type="match status" value="1"/>
</dbReference>
<dbReference type="InterPro" id="IPR037196">
    <property type="entry name" value="HSP90_C"/>
</dbReference>
<dbReference type="PANTHER" id="PTHR11528">
    <property type="entry name" value="HEAT SHOCK PROTEIN 90 FAMILY MEMBER"/>
    <property type="match status" value="1"/>
</dbReference>
<evidence type="ECO:0000259" key="9">
    <source>
        <dbReference type="SMART" id="SM00387"/>
    </source>
</evidence>
<dbReference type="GO" id="GO:0051082">
    <property type="term" value="F:unfolded protein binding"/>
    <property type="evidence" value="ECO:0007669"/>
    <property type="project" value="InterPro"/>
</dbReference>
<dbReference type="InterPro" id="IPR036890">
    <property type="entry name" value="HATPase_C_sf"/>
</dbReference>
<comment type="caution">
    <text evidence="10">The sequence shown here is derived from an EMBL/GenBank/DDBJ whole genome shotgun (WGS) entry which is preliminary data.</text>
</comment>
<evidence type="ECO:0000313" key="11">
    <source>
        <dbReference type="Proteomes" id="UP000623687"/>
    </source>
</evidence>
<accession>A0A8H7DX38</accession>
<dbReference type="FunFam" id="3.30.565.10:FF:000001">
    <property type="entry name" value="Heat shock protein HSP 90-alpha"/>
    <property type="match status" value="1"/>
</dbReference>
<dbReference type="InterPro" id="IPR003594">
    <property type="entry name" value="HATPase_dom"/>
</dbReference>
<reference evidence="10" key="1">
    <citation type="submission" date="2019-07" db="EMBL/GenBank/DDBJ databases">
        <authorList>
            <person name="Palmer J.M."/>
        </authorList>
    </citation>
    <scope>NUCLEOTIDE SEQUENCE</scope>
    <source>
        <strain evidence="10">PC9</strain>
    </source>
</reference>
<keyword evidence="11" id="KW-1185">Reference proteome</keyword>
<dbReference type="PROSITE" id="PS00298">
    <property type="entry name" value="HSP90"/>
    <property type="match status" value="1"/>
</dbReference>
<feature type="coiled-coil region" evidence="7">
    <location>
        <begin position="814"/>
        <end position="855"/>
    </location>
</feature>
<evidence type="ECO:0000256" key="6">
    <source>
        <dbReference type="ARBA" id="ARBA00023186"/>
    </source>
</evidence>
<dbReference type="InterPro" id="IPR001404">
    <property type="entry name" value="Hsp90_fam"/>
</dbReference>
<dbReference type="Pfam" id="PF13589">
    <property type="entry name" value="HATPase_c_3"/>
    <property type="match status" value="1"/>
</dbReference>
<feature type="coiled-coil region" evidence="7">
    <location>
        <begin position="612"/>
        <end position="685"/>
    </location>
</feature>
<gene>
    <name evidence="10" type="primary">HSP90</name>
    <name evidence="10" type="ORF">PC9H_000734</name>
</gene>
<dbReference type="FunFam" id="3.30.230.80:FF:000001">
    <property type="entry name" value="Heat shock protein 90 alpha"/>
    <property type="match status" value="1"/>
</dbReference>
<proteinExistence type="inferred from homology"/>
<feature type="region of interest" description="Disordered" evidence="8">
    <location>
        <begin position="1129"/>
        <end position="1184"/>
    </location>
</feature>
<feature type="domain" description="Histidine kinase/HSP90-like ATPase" evidence="9">
    <location>
        <begin position="939"/>
        <end position="1077"/>
    </location>
</feature>
<comment type="similarity">
    <text evidence="2">Belongs to the heat shock protein 90 family.</text>
</comment>
<dbReference type="HAMAP" id="MF_00505">
    <property type="entry name" value="HSP90"/>
    <property type="match status" value="1"/>
</dbReference>